<keyword evidence="3" id="KW-1185">Reference proteome</keyword>
<evidence type="ECO:0000256" key="1">
    <source>
        <dbReference type="SAM" id="MobiDB-lite"/>
    </source>
</evidence>
<protein>
    <submittedName>
        <fullName evidence="2">Uncharacterized protein</fullName>
    </submittedName>
</protein>
<gene>
    <name evidence="2" type="ORF">Adt_11024</name>
</gene>
<name>A0ABD1ULV9_9LAMI</name>
<accession>A0ABD1ULV9</accession>
<comment type="caution">
    <text evidence="2">The sequence shown here is derived from an EMBL/GenBank/DDBJ whole genome shotgun (WGS) entry which is preliminary data.</text>
</comment>
<sequence length="206" mass="23255">MGAAECLIDIQSEPRKEQLQVNSQYRGGGNRSFKSTSNSNGRERYSYYKGGHQDGYQNNHHSSHWNKGKALENKSSTVPRNDGYFLCDGPHRVKDCSQKQFVNALNQLTSRTSGSKKHVLQASSCYEADFEEDKDVFGVFSHRCSTISHRVIEKGKISQKKVEKEGPKPCVCKAKSLMYIDVKINEKPIKDMVDIVLLTTTLHVPK</sequence>
<evidence type="ECO:0000313" key="2">
    <source>
        <dbReference type="EMBL" id="KAL2525970.1"/>
    </source>
</evidence>
<dbReference type="AlphaFoldDB" id="A0ABD1ULV9"/>
<dbReference type="Proteomes" id="UP001604336">
    <property type="component" value="Unassembled WGS sequence"/>
</dbReference>
<proteinExistence type="predicted"/>
<feature type="region of interest" description="Disordered" evidence="1">
    <location>
        <begin position="21"/>
        <end position="42"/>
    </location>
</feature>
<organism evidence="2 3">
    <name type="scientific">Abeliophyllum distichum</name>
    <dbReference type="NCBI Taxonomy" id="126358"/>
    <lineage>
        <taxon>Eukaryota</taxon>
        <taxon>Viridiplantae</taxon>
        <taxon>Streptophyta</taxon>
        <taxon>Embryophyta</taxon>
        <taxon>Tracheophyta</taxon>
        <taxon>Spermatophyta</taxon>
        <taxon>Magnoliopsida</taxon>
        <taxon>eudicotyledons</taxon>
        <taxon>Gunneridae</taxon>
        <taxon>Pentapetalae</taxon>
        <taxon>asterids</taxon>
        <taxon>lamiids</taxon>
        <taxon>Lamiales</taxon>
        <taxon>Oleaceae</taxon>
        <taxon>Forsythieae</taxon>
        <taxon>Abeliophyllum</taxon>
    </lineage>
</organism>
<reference evidence="3" key="1">
    <citation type="submission" date="2024-07" db="EMBL/GenBank/DDBJ databases">
        <title>Two chromosome-level genome assemblies of Korean endemic species Abeliophyllum distichum and Forsythia ovata (Oleaceae).</title>
        <authorList>
            <person name="Jang H."/>
        </authorList>
    </citation>
    <scope>NUCLEOTIDE SEQUENCE [LARGE SCALE GENOMIC DNA]</scope>
</reference>
<dbReference type="EMBL" id="JBFOLK010000003">
    <property type="protein sequence ID" value="KAL2525970.1"/>
    <property type="molecule type" value="Genomic_DNA"/>
</dbReference>
<evidence type="ECO:0000313" key="3">
    <source>
        <dbReference type="Proteomes" id="UP001604336"/>
    </source>
</evidence>